<feature type="compositionally biased region" description="Polar residues" evidence="1">
    <location>
        <begin position="120"/>
        <end position="131"/>
    </location>
</feature>
<sequence length="164" mass="18362">SLQPPPHDSRQPLFMHQDSVNNEPTELLESSGRPQLIINSEDKKMLSDEPFASFDSGVESLERQLTTDQDYFGDSNQMPRNAISSEESRTRSIGVTPFPSFDGSMPLDLQNNIHGRKTDPSNTNEPQSVENLNLCEFKKTNSASQEQLVPAISFEFRSSQQSSL</sequence>
<comment type="caution">
    <text evidence="2">The sequence shown here is derived from an EMBL/GenBank/DDBJ whole genome shotgun (WGS) entry which is preliminary data.</text>
</comment>
<gene>
    <name evidence="2" type="ORF">AMORRO_LOCUS18039</name>
</gene>
<feature type="region of interest" description="Disordered" evidence="1">
    <location>
        <begin position="40"/>
        <end position="59"/>
    </location>
</feature>
<feature type="non-terminal residue" evidence="2">
    <location>
        <position position="1"/>
    </location>
</feature>
<feature type="compositionally biased region" description="Polar residues" evidence="1">
    <location>
        <begin position="64"/>
        <end position="85"/>
    </location>
</feature>
<evidence type="ECO:0000313" key="2">
    <source>
        <dbReference type="EMBL" id="CAG8789822.1"/>
    </source>
</evidence>
<dbReference type="Proteomes" id="UP000789342">
    <property type="component" value="Unassembled WGS sequence"/>
</dbReference>
<organism evidence="2 3">
    <name type="scientific">Acaulospora morrowiae</name>
    <dbReference type="NCBI Taxonomy" id="94023"/>
    <lineage>
        <taxon>Eukaryota</taxon>
        <taxon>Fungi</taxon>
        <taxon>Fungi incertae sedis</taxon>
        <taxon>Mucoromycota</taxon>
        <taxon>Glomeromycotina</taxon>
        <taxon>Glomeromycetes</taxon>
        <taxon>Diversisporales</taxon>
        <taxon>Acaulosporaceae</taxon>
        <taxon>Acaulospora</taxon>
    </lineage>
</organism>
<feature type="non-terminal residue" evidence="2">
    <location>
        <position position="164"/>
    </location>
</feature>
<feature type="region of interest" description="Disordered" evidence="1">
    <location>
        <begin position="64"/>
        <end position="133"/>
    </location>
</feature>
<reference evidence="2" key="1">
    <citation type="submission" date="2021-06" db="EMBL/GenBank/DDBJ databases">
        <authorList>
            <person name="Kallberg Y."/>
            <person name="Tangrot J."/>
            <person name="Rosling A."/>
        </authorList>
    </citation>
    <scope>NUCLEOTIDE SEQUENCE</scope>
    <source>
        <strain evidence="2">CL551</strain>
    </source>
</reference>
<evidence type="ECO:0000313" key="3">
    <source>
        <dbReference type="Proteomes" id="UP000789342"/>
    </source>
</evidence>
<dbReference type="AlphaFoldDB" id="A0A9N9JN66"/>
<dbReference type="EMBL" id="CAJVPV010060279">
    <property type="protein sequence ID" value="CAG8789822.1"/>
    <property type="molecule type" value="Genomic_DNA"/>
</dbReference>
<name>A0A9N9JN66_9GLOM</name>
<feature type="region of interest" description="Disordered" evidence="1">
    <location>
        <begin position="1"/>
        <end position="35"/>
    </location>
</feature>
<keyword evidence="3" id="KW-1185">Reference proteome</keyword>
<proteinExistence type="predicted"/>
<protein>
    <submittedName>
        <fullName evidence="2">17958_t:CDS:1</fullName>
    </submittedName>
</protein>
<evidence type="ECO:0000256" key="1">
    <source>
        <dbReference type="SAM" id="MobiDB-lite"/>
    </source>
</evidence>
<accession>A0A9N9JN66</accession>